<dbReference type="EC" id="2.3.3.16" evidence="3"/>
<evidence type="ECO:0000256" key="5">
    <source>
        <dbReference type="RuleBase" id="RU003406"/>
    </source>
</evidence>
<dbReference type="Gene3D" id="1.10.230.10">
    <property type="entry name" value="Cytochrome P450-Terp, domain 2"/>
    <property type="match status" value="1"/>
</dbReference>
<dbReference type="EMBL" id="QFLI01000004">
    <property type="protein sequence ID" value="PXY01251.1"/>
    <property type="molecule type" value="Genomic_DNA"/>
</dbReference>
<protein>
    <recommendedName>
        <fullName evidence="3">citrate synthase (unknown stereospecificity)</fullName>
        <ecNumber evidence="3">2.3.3.16</ecNumber>
    </recommendedName>
</protein>
<dbReference type="Proteomes" id="UP000248079">
    <property type="component" value="Unassembled WGS sequence"/>
</dbReference>
<dbReference type="InterPro" id="IPR016143">
    <property type="entry name" value="Citrate_synth-like_sm_a-sub"/>
</dbReference>
<accession>A0A2V3ZYB7</accession>
<dbReference type="GO" id="GO:0006099">
    <property type="term" value="P:tricarboxylic acid cycle"/>
    <property type="evidence" value="ECO:0007669"/>
    <property type="project" value="UniProtKB-UniPathway"/>
</dbReference>
<dbReference type="OrthoDB" id="9800864at2"/>
<evidence type="ECO:0000256" key="1">
    <source>
        <dbReference type="ARBA" id="ARBA00004751"/>
    </source>
</evidence>
<evidence type="ECO:0000256" key="3">
    <source>
        <dbReference type="ARBA" id="ARBA00012972"/>
    </source>
</evidence>
<reference evidence="6 7" key="1">
    <citation type="submission" date="2018-05" db="EMBL/GenBank/DDBJ databases">
        <title>Marinifilum breve JC075T sp. nov., a marine bacterium isolated from Yongle Blue Hole in the South China Sea.</title>
        <authorList>
            <person name="Fu T."/>
        </authorList>
    </citation>
    <scope>NUCLEOTIDE SEQUENCE [LARGE SCALE GENOMIC DNA]</scope>
    <source>
        <strain evidence="6 7">JC075</strain>
    </source>
</reference>
<comment type="caution">
    <text evidence="6">The sequence shown here is derived from an EMBL/GenBank/DDBJ whole genome shotgun (WGS) entry which is preliminary data.</text>
</comment>
<keyword evidence="6" id="KW-0012">Acyltransferase</keyword>
<evidence type="ECO:0000256" key="2">
    <source>
        <dbReference type="ARBA" id="ARBA00010566"/>
    </source>
</evidence>
<dbReference type="InterPro" id="IPR036969">
    <property type="entry name" value="Citrate_synthase_sf"/>
</dbReference>
<dbReference type="InterPro" id="IPR016142">
    <property type="entry name" value="Citrate_synth-like_lrg_a-sub"/>
</dbReference>
<keyword evidence="7" id="KW-1185">Reference proteome</keyword>
<evidence type="ECO:0000313" key="6">
    <source>
        <dbReference type="EMBL" id="PXY01251.1"/>
    </source>
</evidence>
<keyword evidence="4 5" id="KW-0808">Transferase</keyword>
<dbReference type="SUPFAM" id="SSF48256">
    <property type="entry name" value="Citrate synthase"/>
    <property type="match status" value="1"/>
</dbReference>
<comment type="pathway">
    <text evidence="1">Carbohydrate metabolism; tricarboxylic acid cycle; isocitrate from oxaloacetate: step 1/2.</text>
</comment>
<dbReference type="AlphaFoldDB" id="A0A2V3ZYB7"/>
<evidence type="ECO:0000313" key="7">
    <source>
        <dbReference type="Proteomes" id="UP000248079"/>
    </source>
</evidence>
<dbReference type="NCBIfam" id="NF007128">
    <property type="entry name" value="PRK09569.1"/>
    <property type="match status" value="1"/>
</dbReference>
<name>A0A2V3ZYB7_9BACT</name>
<gene>
    <name evidence="6" type="ORF">DF185_11440</name>
</gene>
<proteinExistence type="inferred from homology"/>
<dbReference type="PRINTS" id="PR00143">
    <property type="entry name" value="CITRTSNTHASE"/>
</dbReference>
<dbReference type="InterPro" id="IPR002020">
    <property type="entry name" value="Citrate_synthase"/>
</dbReference>
<dbReference type="GO" id="GO:0005975">
    <property type="term" value="P:carbohydrate metabolic process"/>
    <property type="evidence" value="ECO:0007669"/>
    <property type="project" value="TreeGrafter"/>
</dbReference>
<dbReference type="PROSITE" id="PS00480">
    <property type="entry name" value="CITRATE_SYNTHASE"/>
    <property type="match status" value="1"/>
</dbReference>
<dbReference type="UniPathway" id="UPA00223"/>
<sequence length="451" mass="50326">MQQCILLVGFCCYGLKLLDMSILRNEIKNNLTQLKDEIDQIFAGGRDTVLSEVTVGQVYGGMRGLTALVCNTSFVDPYSGLHVGKYTVEELADRFPEEIFFLLCTGKLPGLDFLSEFRNELNERAGVPQYTWDMLRVLPEDTHPMSMLSLGILSMEQESVFKKNYLKGIAKADYWKYTLEDALNVIAKLPELAAGIYRIRFCDGKLIERDPELDWAANLALMLGLPDSGNEFANLMRLYLVLHCDHEGGNVSAFTSRVVNSALSDLYYAISAGLNGLAGPLHGLANQECLRFILAIKEKYGDDVDESQVKQFVLDTLDGGKVIPGYGHAVLRVTDPRFKEFMNFGKQHCSDDVCYQIANKLFHVVPDILKTYKGGKVANPWPNVDAASGSLLYKYGLNQFDYYTVLFGVSRVLGFCAQNVLAQGLGQPIIRPKSVTNKWVAEKLMENKVNS</sequence>
<dbReference type="Gene3D" id="1.10.580.10">
    <property type="entry name" value="Citrate Synthase, domain 1"/>
    <property type="match status" value="1"/>
</dbReference>
<comment type="similarity">
    <text evidence="2 5">Belongs to the citrate synthase family.</text>
</comment>
<dbReference type="PANTHER" id="PTHR11739:SF8">
    <property type="entry name" value="CITRATE SYNTHASE, MITOCHONDRIAL"/>
    <property type="match status" value="1"/>
</dbReference>
<evidence type="ECO:0000256" key="4">
    <source>
        <dbReference type="ARBA" id="ARBA00022679"/>
    </source>
</evidence>
<dbReference type="GO" id="GO:0036440">
    <property type="term" value="F:citrate synthase activity"/>
    <property type="evidence" value="ECO:0007669"/>
    <property type="project" value="UniProtKB-EC"/>
</dbReference>
<dbReference type="PANTHER" id="PTHR11739">
    <property type="entry name" value="CITRATE SYNTHASE"/>
    <property type="match status" value="1"/>
</dbReference>
<organism evidence="6 7">
    <name type="scientific">Marinifilum breve</name>
    <dbReference type="NCBI Taxonomy" id="2184082"/>
    <lineage>
        <taxon>Bacteria</taxon>
        <taxon>Pseudomonadati</taxon>
        <taxon>Bacteroidota</taxon>
        <taxon>Bacteroidia</taxon>
        <taxon>Marinilabiliales</taxon>
        <taxon>Marinifilaceae</taxon>
    </lineage>
</organism>
<dbReference type="Pfam" id="PF00285">
    <property type="entry name" value="Citrate_synt"/>
    <property type="match status" value="1"/>
</dbReference>
<dbReference type="InterPro" id="IPR019810">
    <property type="entry name" value="Citrate_synthase_AS"/>
</dbReference>